<feature type="transmembrane region" description="Helical" evidence="10">
    <location>
        <begin position="218"/>
        <end position="240"/>
    </location>
</feature>
<feature type="transmembrane region" description="Helical" evidence="10">
    <location>
        <begin position="160"/>
        <end position="180"/>
    </location>
</feature>
<keyword evidence="6 10" id="KW-1133">Transmembrane helix</keyword>
<feature type="transmembrane region" description="Helical" evidence="10">
    <location>
        <begin position="500"/>
        <end position="517"/>
    </location>
</feature>
<dbReference type="GO" id="GO:0006488">
    <property type="term" value="P:dolichol-linked oligosaccharide biosynthetic process"/>
    <property type="evidence" value="ECO:0007669"/>
    <property type="project" value="InterPro"/>
</dbReference>
<evidence type="ECO:0000256" key="1">
    <source>
        <dbReference type="ARBA" id="ARBA00004477"/>
    </source>
</evidence>
<comment type="similarity">
    <text evidence="3 10">Belongs to the RFT1 family.</text>
</comment>
<dbReference type="Proteomes" id="UP000256328">
    <property type="component" value="Unassembled WGS sequence"/>
</dbReference>
<evidence type="ECO:0000256" key="5">
    <source>
        <dbReference type="ARBA" id="ARBA00022824"/>
    </source>
</evidence>
<dbReference type="AlphaFoldDB" id="A0A3D8SXZ1"/>
<name>A0A3D8SXZ1_9HELO</name>
<evidence type="ECO:0000313" key="11">
    <source>
        <dbReference type="EMBL" id="RDW91202.1"/>
    </source>
</evidence>
<evidence type="ECO:0000313" key="12">
    <source>
        <dbReference type="Proteomes" id="UP000256328"/>
    </source>
</evidence>
<keyword evidence="10" id="KW-0813">Transport</keyword>
<dbReference type="OrthoDB" id="9979195at2759"/>
<feature type="transmembrane region" description="Helical" evidence="10">
    <location>
        <begin position="118"/>
        <end position="140"/>
    </location>
</feature>
<dbReference type="GO" id="GO:0034203">
    <property type="term" value="P:glycolipid translocation"/>
    <property type="evidence" value="ECO:0007669"/>
    <property type="project" value="TreeGrafter"/>
</dbReference>
<comment type="pathway">
    <text evidence="2">Protein modification; protein glycosylation.</text>
</comment>
<organism evidence="11 12">
    <name type="scientific">Coleophoma crateriformis</name>
    <dbReference type="NCBI Taxonomy" id="565419"/>
    <lineage>
        <taxon>Eukaryota</taxon>
        <taxon>Fungi</taxon>
        <taxon>Dikarya</taxon>
        <taxon>Ascomycota</taxon>
        <taxon>Pezizomycotina</taxon>
        <taxon>Leotiomycetes</taxon>
        <taxon>Helotiales</taxon>
        <taxon>Dermateaceae</taxon>
        <taxon>Coleophoma</taxon>
    </lineage>
</organism>
<evidence type="ECO:0000256" key="7">
    <source>
        <dbReference type="ARBA" id="ARBA00023136"/>
    </source>
</evidence>
<keyword evidence="5 10" id="KW-0256">Endoplasmic reticulum</keyword>
<sequence>MTESKPAVGKPAQDAPAASSSVRGASWLIGLQFGSRALTFVVNQLLLRYMSPELLGIATQLEVYSISVLFFARESLRVALQRQNDVEEVKDREDDTTTAAAPRGFVDGRTAAGKSQAIVNLAYVTVLLGAVFATGLGWLYLGTMADGSTMSSTPFLKEALNIYACAAILELLAEPAFVIVQQKSRYKIRAAAEGFATVLRCVVTCGTTIFASRGGRDIGPLSFALGHGAYSIALLLVYLFTVSKIASTGGFSLFPQRVSPSARVTYLASYLSRPLLSLGASLFAQSTLKHVLTQGDTVLIASLASQRAQGVYALASNYGGLVARLVLQPIEESSRNYFGKALSSLGGKPSTGAITKASHSLQLLLRLYNIFSIGIIALGPTAAPLALSIVAGPRWASSGAGQVLAVYCYYIPALAINGITEAFVSAVATEAEVNRQSMWMFAFSAGFVGAGYVFLRILDLGAEGLVWANTLNMLFRIIWSSSFVRSYLKRNGGDLPLTSIMPQPFTIALGVGTAAIFNQMKASQQLELMSLAKIGSISVVFCLLFAASERRFLLECYRGLKG</sequence>
<evidence type="ECO:0000256" key="9">
    <source>
        <dbReference type="ARBA" id="ARBA00045912"/>
    </source>
</evidence>
<dbReference type="GO" id="GO:0005789">
    <property type="term" value="C:endoplasmic reticulum membrane"/>
    <property type="evidence" value="ECO:0007669"/>
    <property type="project" value="UniProtKB-SubCell"/>
</dbReference>
<protein>
    <recommendedName>
        <fullName evidence="8 10">Man(5)GlcNAc(2)-PP-dolichol translocation protein RFT1</fullName>
    </recommendedName>
</protein>
<keyword evidence="12" id="KW-1185">Reference proteome</keyword>
<feature type="transmembrane region" description="Helical" evidence="10">
    <location>
        <begin position="439"/>
        <end position="458"/>
    </location>
</feature>
<evidence type="ECO:0000256" key="6">
    <source>
        <dbReference type="ARBA" id="ARBA00022989"/>
    </source>
</evidence>
<keyword evidence="4 10" id="KW-0812">Transmembrane</keyword>
<evidence type="ECO:0000256" key="2">
    <source>
        <dbReference type="ARBA" id="ARBA00004922"/>
    </source>
</evidence>
<dbReference type="EMBL" id="PDLN01000003">
    <property type="protein sequence ID" value="RDW91202.1"/>
    <property type="molecule type" value="Genomic_DNA"/>
</dbReference>
<gene>
    <name evidence="11" type="ORF">BP5796_02367</name>
</gene>
<evidence type="ECO:0000256" key="3">
    <source>
        <dbReference type="ARBA" id="ARBA00010288"/>
    </source>
</evidence>
<proteinExistence type="inferred from homology"/>
<accession>A0A3D8SXZ1</accession>
<dbReference type="InterPro" id="IPR007594">
    <property type="entry name" value="RFT1"/>
</dbReference>
<comment type="function">
    <text evidence="9 10">Intramembrane glycolipid transporter that operates in the biosynthetic pathway of dolichol-linked oligosaccharides, the glycan precursors employed in protein asparagine (N)-glycosylation. The sequential addition of sugars to dolichol pyrophosphate produces dolichol-linked oligosaccharides containing fourteen sugars, including two GlcNAcs, nine mannoses and three glucoses. Once assembled, the oligosaccharide is transferred from the lipid to nascent proteins by oligosaccharyltransferases. The assembly of dolichol-linked oligosaccharides begins on the cytosolic side of the endoplasmic reticulum membrane and finishes in its lumen. RFT1 could mediate the translocation of the cytosolically oriented intermediate DolPP-GlcNAc2Man5, produced by ALG11, into the ER lumen where dolichol-linked oligosaccharides assembly continues. However, the intramembrane lipid transporter activity could not be confirmed in vitro.</text>
</comment>
<feature type="transmembrane region" description="Helical" evidence="10">
    <location>
        <begin position="367"/>
        <end position="392"/>
    </location>
</feature>
<evidence type="ECO:0000256" key="4">
    <source>
        <dbReference type="ARBA" id="ARBA00022692"/>
    </source>
</evidence>
<feature type="transmembrane region" description="Helical" evidence="10">
    <location>
        <begin position="529"/>
        <end position="548"/>
    </location>
</feature>
<evidence type="ECO:0000256" key="8">
    <source>
        <dbReference type="ARBA" id="ARBA00044793"/>
    </source>
</evidence>
<evidence type="ECO:0000256" key="10">
    <source>
        <dbReference type="RuleBase" id="RU365067"/>
    </source>
</evidence>
<feature type="transmembrane region" description="Helical" evidence="10">
    <location>
        <begin position="192"/>
        <end position="212"/>
    </location>
</feature>
<comment type="subcellular location">
    <subcellularLocation>
        <location evidence="1 10">Endoplasmic reticulum membrane</location>
        <topology evidence="1 10">Multi-pass membrane protein</topology>
    </subcellularLocation>
</comment>
<dbReference type="PANTHER" id="PTHR13117">
    <property type="entry name" value="ENDOPLASMIC RETICULUM MULTISPAN TRANSMEMBRANE PROTEIN-RELATED"/>
    <property type="match status" value="1"/>
</dbReference>
<dbReference type="Pfam" id="PF04506">
    <property type="entry name" value="Rft-1"/>
    <property type="match status" value="1"/>
</dbReference>
<feature type="transmembrane region" description="Helical" evidence="10">
    <location>
        <begin position="404"/>
        <end position="427"/>
    </location>
</feature>
<comment type="caution">
    <text evidence="11">The sequence shown here is derived from an EMBL/GenBank/DDBJ whole genome shotgun (WGS) entry which is preliminary data.</text>
</comment>
<dbReference type="PANTHER" id="PTHR13117:SF5">
    <property type="entry name" value="PROTEIN RFT1 HOMOLOG"/>
    <property type="match status" value="1"/>
</dbReference>
<reference evidence="11 12" key="1">
    <citation type="journal article" date="2018" name="IMA Fungus">
        <title>IMA Genome-F 9: Draft genome sequence of Annulohypoxylon stygium, Aspergillus mulundensis, Berkeleyomyces basicola (syn. Thielaviopsis basicola), Ceratocystis smalleyi, two Cercospora beticola strains, Coleophoma cylindrospora, Fusarium fracticaudum, Phialophora cf. hyalina, and Morchella septimelata.</title>
        <authorList>
            <person name="Wingfield B.D."/>
            <person name="Bills G.F."/>
            <person name="Dong Y."/>
            <person name="Huang W."/>
            <person name="Nel W.J."/>
            <person name="Swalarsk-Parry B.S."/>
            <person name="Vaghefi N."/>
            <person name="Wilken P.M."/>
            <person name="An Z."/>
            <person name="de Beer Z.W."/>
            <person name="De Vos L."/>
            <person name="Chen L."/>
            <person name="Duong T.A."/>
            <person name="Gao Y."/>
            <person name="Hammerbacher A."/>
            <person name="Kikkert J.R."/>
            <person name="Li Y."/>
            <person name="Li H."/>
            <person name="Li K."/>
            <person name="Li Q."/>
            <person name="Liu X."/>
            <person name="Ma X."/>
            <person name="Naidoo K."/>
            <person name="Pethybridge S.J."/>
            <person name="Sun J."/>
            <person name="Steenkamp E.T."/>
            <person name="van der Nest M.A."/>
            <person name="van Wyk S."/>
            <person name="Wingfield M.J."/>
            <person name="Xiong C."/>
            <person name="Yue Q."/>
            <person name="Zhang X."/>
        </authorList>
    </citation>
    <scope>NUCLEOTIDE SEQUENCE [LARGE SCALE GENOMIC DNA]</scope>
    <source>
        <strain evidence="11 12">BP5796</strain>
    </source>
</reference>
<keyword evidence="7 10" id="KW-0472">Membrane</keyword>
<comment type="caution">
    <text evidence="10">Lacks conserved residue(s) required for the propagation of feature annotation.</text>
</comment>